<dbReference type="AlphaFoldDB" id="A0A381F3I4"/>
<sequence length="43" mass="5110">MKKTQRNVAVLASYKREISLNTRVGKDKSKYSRKEKHKARLYV</sequence>
<gene>
    <name evidence="1" type="ORF">NCTC12264_01943</name>
</gene>
<evidence type="ECO:0000313" key="2">
    <source>
        <dbReference type="Proteomes" id="UP000254161"/>
    </source>
</evidence>
<accession>A0A381F3I4</accession>
<proteinExistence type="predicted"/>
<reference evidence="1 2" key="1">
    <citation type="submission" date="2018-06" db="EMBL/GenBank/DDBJ databases">
        <authorList>
            <consortium name="Pathogen Informatics"/>
            <person name="Doyle S."/>
        </authorList>
    </citation>
    <scope>NUCLEOTIDE SEQUENCE [LARGE SCALE GENOMIC DNA]</scope>
    <source>
        <strain evidence="1 2">NCTC12264</strain>
    </source>
</reference>
<protein>
    <submittedName>
        <fullName evidence="1">Uncharacterized protein</fullName>
    </submittedName>
</protein>
<dbReference type="Proteomes" id="UP000254161">
    <property type="component" value="Unassembled WGS sequence"/>
</dbReference>
<evidence type="ECO:0000313" key="1">
    <source>
        <dbReference type="EMBL" id="SUX41125.1"/>
    </source>
</evidence>
<name>A0A381F3I4_CAMUP</name>
<dbReference type="EMBL" id="UFUZ01000002">
    <property type="protein sequence ID" value="SUX41125.1"/>
    <property type="molecule type" value="Genomic_DNA"/>
</dbReference>
<organism evidence="1 2">
    <name type="scientific">Campylobacter upsaliensis</name>
    <dbReference type="NCBI Taxonomy" id="28080"/>
    <lineage>
        <taxon>Bacteria</taxon>
        <taxon>Pseudomonadati</taxon>
        <taxon>Campylobacterota</taxon>
        <taxon>Epsilonproteobacteria</taxon>
        <taxon>Campylobacterales</taxon>
        <taxon>Campylobacteraceae</taxon>
        <taxon>Campylobacter</taxon>
    </lineage>
</organism>
<dbReference type="GeneID" id="77231702"/>
<dbReference type="RefSeq" id="WP_257401013.1">
    <property type="nucleotide sequence ID" value="NZ_JANKIN010000023.1"/>
</dbReference>